<accession>A0A9P8XS72</accession>
<feature type="compositionally biased region" description="Low complexity" evidence="1">
    <location>
        <begin position="148"/>
        <end position="165"/>
    </location>
</feature>
<dbReference type="RefSeq" id="XP_046005404.1">
    <property type="nucleotide sequence ID" value="XM_046159769.1"/>
</dbReference>
<feature type="region of interest" description="Disordered" evidence="1">
    <location>
        <begin position="1"/>
        <end position="63"/>
    </location>
</feature>
<feature type="compositionally biased region" description="Polar residues" evidence="1">
    <location>
        <begin position="117"/>
        <end position="126"/>
    </location>
</feature>
<evidence type="ECO:0000256" key="1">
    <source>
        <dbReference type="SAM" id="MobiDB-lite"/>
    </source>
</evidence>
<protein>
    <submittedName>
        <fullName evidence="2">Uncharacterized protein</fullName>
    </submittedName>
</protein>
<gene>
    <name evidence="2" type="ORF">B0I36DRAFT_369394</name>
</gene>
<evidence type="ECO:0000313" key="2">
    <source>
        <dbReference type="EMBL" id="KAH7014437.1"/>
    </source>
</evidence>
<reference evidence="2" key="1">
    <citation type="journal article" date="2021" name="Nat. Commun.">
        <title>Genetic determinants of endophytism in the Arabidopsis root mycobiome.</title>
        <authorList>
            <person name="Mesny F."/>
            <person name="Miyauchi S."/>
            <person name="Thiergart T."/>
            <person name="Pickel B."/>
            <person name="Atanasova L."/>
            <person name="Karlsson M."/>
            <person name="Huettel B."/>
            <person name="Barry K.W."/>
            <person name="Haridas S."/>
            <person name="Chen C."/>
            <person name="Bauer D."/>
            <person name="Andreopoulos W."/>
            <person name="Pangilinan J."/>
            <person name="LaButti K."/>
            <person name="Riley R."/>
            <person name="Lipzen A."/>
            <person name="Clum A."/>
            <person name="Drula E."/>
            <person name="Henrissat B."/>
            <person name="Kohler A."/>
            <person name="Grigoriev I.V."/>
            <person name="Martin F.M."/>
            <person name="Hacquard S."/>
        </authorList>
    </citation>
    <scope>NUCLEOTIDE SEQUENCE</scope>
    <source>
        <strain evidence="2">MPI-CAGE-CH-0230</strain>
    </source>
</reference>
<keyword evidence="3" id="KW-1185">Reference proteome</keyword>
<proteinExistence type="predicted"/>
<organism evidence="2 3">
    <name type="scientific">Microdochium trichocladiopsis</name>
    <dbReference type="NCBI Taxonomy" id="1682393"/>
    <lineage>
        <taxon>Eukaryota</taxon>
        <taxon>Fungi</taxon>
        <taxon>Dikarya</taxon>
        <taxon>Ascomycota</taxon>
        <taxon>Pezizomycotina</taxon>
        <taxon>Sordariomycetes</taxon>
        <taxon>Xylariomycetidae</taxon>
        <taxon>Xylariales</taxon>
        <taxon>Microdochiaceae</taxon>
        <taxon>Microdochium</taxon>
    </lineage>
</organism>
<feature type="compositionally biased region" description="Low complexity" evidence="1">
    <location>
        <begin position="127"/>
        <end position="140"/>
    </location>
</feature>
<dbReference type="GeneID" id="70189315"/>
<dbReference type="OrthoDB" id="10601169at2759"/>
<dbReference type="AlphaFoldDB" id="A0A9P8XS72"/>
<dbReference type="Proteomes" id="UP000756346">
    <property type="component" value="Unassembled WGS sequence"/>
</dbReference>
<feature type="compositionally biased region" description="Low complexity" evidence="1">
    <location>
        <begin position="45"/>
        <end position="56"/>
    </location>
</feature>
<sequence>MNRPVPVTQKRPPATFRPPPLRHETDSSNSEVEEQQPNNNTGYFSPSTNSGSRPSSLPLPPLQQSAFLRPPLVSPRELLNPMSIASALADTAADMPPRGSTSSSAAPGGQPYHGRPSVSSGSQTDHSTASRSSSYNSYSAPYLHRRSSSVSSPYYRSSSQQQQSPHGHYQAPYQADSGPAGSGGNSAGRNPVDDDTRHIVERLRAMDQSLREATQAQRRLIDETMLNWRSDDNK</sequence>
<name>A0A9P8XS72_9PEZI</name>
<comment type="caution">
    <text evidence="2">The sequence shown here is derived from an EMBL/GenBank/DDBJ whole genome shotgun (WGS) entry which is preliminary data.</text>
</comment>
<evidence type="ECO:0000313" key="3">
    <source>
        <dbReference type="Proteomes" id="UP000756346"/>
    </source>
</evidence>
<dbReference type="EMBL" id="JAGTJQ010000013">
    <property type="protein sequence ID" value="KAH7014437.1"/>
    <property type="molecule type" value="Genomic_DNA"/>
</dbReference>
<feature type="region of interest" description="Disordered" evidence="1">
    <location>
        <begin position="89"/>
        <end position="199"/>
    </location>
</feature>
<feature type="compositionally biased region" description="Polar residues" evidence="1">
    <location>
        <begin position="27"/>
        <end position="44"/>
    </location>
</feature>